<dbReference type="GO" id="GO:0006979">
    <property type="term" value="P:response to oxidative stress"/>
    <property type="evidence" value="ECO:0007669"/>
    <property type="project" value="InterPro"/>
</dbReference>
<gene>
    <name evidence="4" type="ORF">SAMN05216361_1427</name>
</gene>
<dbReference type="EMBL" id="FQWD01000002">
    <property type="protein sequence ID" value="SHG14016.1"/>
    <property type="molecule type" value="Genomic_DNA"/>
</dbReference>
<dbReference type="PANTHER" id="PTHR11475">
    <property type="entry name" value="OXIDASE/PEROXIDASE"/>
    <property type="match status" value="1"/>
</dbReference>
<evidence type="ECO:0000256" key="2">
    <source>
        <dbReference type="ARBA" id="ARBA00022525"/>
    </source>
</evidence>
<dbReference type="RefSeq" id="WP_073319966.1">
    <property type="nucleotide sequence ID" value="NZ_FQWD01000002.1"/>
</dbReference>
<dbReference type="OrthoDB" id="9765610at2"/>
<evidence type="ECO:0000256" key="3">
    <source>
        <dbReference type="ARBA" id="ARBA00023180"/>
    </source>
</evidence>
<evidence type="ECO:0000313" key="4">
    <source>
        <dbReference type="EMBL" id="SHG14016.1"/>
    </source>
</evidence>
<evidence type="ECO:0000256" key="1">
    <source>
        <dbReference type="ARBA" id="ARBA00004613"/>
    </source>
</evidence>
<dbReference type="InterPro" id="IPR019791">
    <property type="entry name" value="Haem_peroxidase_animal"/>
</dbReference>
<keyword evidence="4" id="KW-0575">Peroxidase</keyword>
<dbReference type="PANTHER" id="PTHR11475:SF4">
    <property type="entry name" value="CHORION PEROXIDASE"/>
    <property type="match status" value="1"/>
</dbReference>
<accession>A0A1M5HDI2</accession>
<dbReference type="Proteomes" id="UP000184520">
    <property type="component" value="Unassembled WGS sequence"/>
</dbReference>
<dbReference type="STRING" id="634436.SAMN05216361_1427"/>
<reference evidence="5" key="1">
    <citation type="submission" date="2016-11" db="EMBL/GenBank/DDBJ databases">
        <authorList>
            <person name="Varghese N."/>
            <person name="Submissions S."/>
        </authorList>
    </citation>
    <scope>NUCLEOTIDE SEQUENCE [LARGE SCALE GENOMIC DNA]</scope>
    <source>
        <strain evidence="5">CGMCC 1.8995</strain>
    </source>
</reference>
<keyword evidence="5" id="KW-1185">Reference proteome</keyword>
<comment type="subcellular location">
    <subcellularLocation>
        <location evidence="1">Secreted</location>
    </subcellularLocation>
</comment>
<dbReference type="PROSITE" id="PS50292">
    <property type="entry name" value="PEROXIDASE_3"/>
    <property type="match status" value="1"/>
</dbReference>
<dbReference type="GO" id="GO:0020037">
    <property type="term" value="F:heme binding"/>
    <property type="evidence" value="ECO:0007669"/>
    <property type="project" value="InterPro"/>
</dbReference>
<dbReference type="InterPro" id="IPR010255">
    <property type="entry name" value="Haem_peroxidase_sf"/>
</dbReference>
<dbReference type="InterPro" id="IPR037120">
    <property type="entry name" value="Haem_peroxidase_sf_animal"/>
</dbReference>
<dbReference type="PRINTS" id="PR00457">
    <property type="entry name" value="ANPEROXIDASE"/>
</dbReference>
<dbReference type="Gene3D" id="1.10.640.10">
    <property type="entry name" value="Haem peroxidase domain superfamily, animal type"/>
    <property type="match status" value="1"/>
</dbReference>
<dbReference type="Pfam" id="PF03098">
    <property type="entry name" value="An_peroxidase"/>
    <property type="match status" value="1"/>
</dbReference>
<dbReference type="GO" id="GO:0005576">
    <property type="term" value="C:extracellular region"/>
    <property type="evidence" value="ECO:0007669"/>
    <property type="project" value="UniProtKB-SubCell"/>
</dbReference>
<keyword evidence="4" id="KW-0560">Oxidoreductase</keyword>
<sequence length="467" mass="52935">MALGHCAVKYEPLNEPTNEQLMALGLAMSNRIASTTTVKAPYDLPAGFTYLGQFVDHDLSYFTDEDTPFDGPGKLTQKMRPMLDLHGLYSHVSAQPDALCNTMPGAFALQSLGVNDANITVWDMPRDAEGFALIGDARNDENFLLSQFHTLMLRLHNAVIAELIASGAERDPSVLRQQARACVEQVYRRIIVQDYLKRLLCDEVWHGYFGTPEQQWTHWSLYSDADFNRPNAFNLAAYRFGHAQVRGIYGVNAKRSITLDELFDYRGGRDYYQHHRHIPPELGVDWQLFFYDSVTDHPFVQVALPVRPTVPLKIPHIASPLNRLAVRNLLRSRDQELPCAQAIMQNETFQQVCQQLASPSGILHSDNLDNGYFSHISNGEMFNNTTPLWYFILREGEVMRGRAYRDQGILGPMGSILVAAFFKLTLQHTPGQADFDVRALPLQIETISSMSEMVRYVLQQEGKQHDQ</sequence>
<evidence type="ECO:0000313" key="5">
    <source>
        <dbReference type="Proteomes" id="UP000184520"/>
    </source>
</evidence>
<protein>
    <submittedName>
        <fullName evidence="4">Animal haem peroxidase</fullName>
    </submittedName>
</protein>
<proteinExistence type="predicted"/>
<dbReference type="GO" id="GO:0004601">
    <property type="term" value="F:peroxidase activity"/>
    <property type="evidence" value="ECO:0007669"/>
    <property type="project" value="UniProtKB-KW"/>
</dbReference>
<keyword evidence="2" id="KW-0964">Secreted</keyword>
<dbReference type="AlphaFoldDB" id="A0A1M5HDI2"/>
<name>A0A1M5HDI2_9ALTE</name>
<dbReference type="SUPFAM" id="SSF48113">
    <property type="entry name" value="Heme-dependent peroxidases"/>
    <property type="match status" value="1"/>
</dbReference>
<keyword evidence="3" id="KW-0325">Glycoprotein</keyword>
<organism evidence="4 5">
    <name type="scientific">Marisediminitalea aggregata</name>
    <dbReference type="NCBI Taxonomy" id="634436"/>
    <lineage>
        <taxon>Bacteria</taxon>
        <taxon>Pseudomonadati</taxon>
        <taxon>Pseudomonadota</taxon>
        <taxon>Gammaproteobacteria</taxon>
        <taxon>Alteromonadales</taxon>
        <taxon>Alteromonadaceae</taxon>
        <taxon>Marisediminitalea</taxon>
    </lineage>
</organism>